<dbReference type="AlphaFoldDB" id="W6RG51"/>
<organism evidence="1 2">
    <name type="scientific">Rhizobium favelukesii</name>
    <dbReference type="NCBI Taxonomy" id="348824"/>
    <lineage>
        <taxon>Bacteria</taxon>
        <taxon>Pseudomonadati</taxon>
        <taxon>Pseudomonadota</taxon>
        <taxon>Alphaproteobacteria</taxon>
        <taxon>Hyphomicrobiales</taxon>
        <taxon>Rhizobiaceae</taxon>
        <taxon>Rhizobium/Agrobacterium group</taxon>
        <taxon>Rhizobium</taxon>
    </lineage>
</organism>
<dbReference type="PATRIC" id="fig|348824.6.peg.2185"/>
<proteinExistence type="predicted"/>
<evidence type="ECO:0000313" key="1">
    <source>
        <dbReference type="EMBL" id="CDM57683.1"/>
    </source>
</evidence>
<dbReference type="Proteomes" id="UP000019443">
    <property type="component" value="Chromosome"/>
</dbReference>
<keyword evidence="2" id="KW-1185">Reference proteome</keyword>
<gene>
    <name evidence="1" type="ORF">LPU83_2026</name>
</gene>
<protein>
    <submittedName>
        <fullName evidence="1">Conserved protein</fullName>
    </submittedName>
</protein>
<reference evidence="1" key="1">
    <citation type="submission" date="2013-11" db="EMBL/GenBank/DDBJ databases">
        <title>Draft genome sequence of the broad-host-range Rhizobium sp. LPU83 strain, a member of the low-genetic diversity Oregon-like Rhizobium sp. group.</title>
        <authorList>
            <person name="Wibberg D."/>
            <person name="Puehler A."/>
            <person name="Schlueter A."/>
        </authorList>
    </citation>
    <scope>NUCLEOTIDE SEQUENCE [LARGE SCALE GENOMIC DNA]</scope>
    <source>
        <strain evidence="1">LPU83</strain>
    </source>
</reference>
<name>W6RG51_9HYPH</name>
<evidence type="ECO:0000313" key="2">
    <source>
        <dbReference type="Proteomes" id="UP000019443"/>
    </source>
</evidence>
<dbReference type="KEGG" id="rhl:LPU83_2026"/>
<accession>W6RG51</accession>
<dbReference type="eggNOG" id="ENOG503376F">
    <property type="taxonomic scope" value="Bacteria"/>
</dbReference>
<dbReference type="RefSeq" id="WP_037069703.1">
    <property type="nucleotide sequence ID" value="NZ_HG916852.1"/>
</dbReference>
<dbReference type="EMBL" id="HG916852">
    <property type="protein sequence ID" value="CDM57683.1"/>
    <property type="molecule type" value="Genomic_DNA"/>
</dbReference>
<dbReference type="HOGENOM" id="CLU_826046_0_0_5"/>
<sequence>MPRNGANVYSPPAGTLATTLTTIKSPEYNAFVNDLTADANLARPIVAGGTGATSVAGAQTSLSVVGFNSQTLTAAQQAQARANVSAALFGHLYGLTLSNNATDATNDIDIAAGEAASTEASPVLMVLASALTKRLDAAWAVGSGNGGLDTGSIANTTYHVWLIQRSDTGVVDALFSASATAPTMPTNYDRKRRIGSIIRKSAAIIAFSQRGDQFLFSTVQEDISQANPGVVALTPTLTVPSGIVVEALLHTRAVNTADLVTFAVYFSSLSQTSESVVASKMQLIARAGSNYSRETAQDVSIRTDTSSRIRALASASDANCTLIVGTYGWLDERGRV</sequence>